<dbReference type="EMBL" id="JAGZSV010000235">
    <property type="protein sequence ID" value="MBS6941599.1"/>
    <property type="molecule type" value="Genomic_DNA"/>
</dbReference>
<protein>
    <submittedName>
        <fullName evidence="12">Amino acid ABC transporter permease</fullName>
    </submittedName>
</protein>
<dbReference type="PROSITE" id="PS50928">
    <property type="entry name" value="ABC_TM1"/>
    <property type="match status" value="1"/>
</dbReference>
<keyword evidence="6" id="KW-0029">Amino-acid transport</keyword>
<keyword evidence="8 9" id="KW-0472">Membrane</keyword>
<dbReference type="PANTHER" id="PTHR30614:SF20">
    <property type="entry name" value="GLUTAMINE TRANSPORT SYSTEM PERMEASE PROTEIN GLNP"/>
    <property type="match status" value="1"/>
</dbReference>
<keyword evidence="4" id="KW-1003">Cell membrane</keyword>
<feature type="transmembrane region" description="Helical" evidence="9">
    <location>
        <begin position="277"/>
        <end position="295"/>
    </location>
</feature>
<dbReference type="SUPFAM" id="SSF161098">
    <property type="entry name" value="MetI-like"/>
    <property type="match status" value="1"/>
</dbReference>
<evidence type="ECO:0000256" key="5">
    <source>
        <dbReference type="ARBA" id="ARBA00022692"/>
    </source>
</evidence>
<dbReference type="InterPro" id="IPR035906">
    <property type="entry name" value="MetI-like_sf"/>
</dbReference>
<dbReference type="Pfam" id="PF00528">
    <property type="entry name" value="BPD_transp_1"/>
    <property type="match status" value="1"/>
</dbReference>
<sequence length="468" mass="49572">MDTCIKAPAASPTRRRPEASLARAILLAIAALILGAALLAAVPAPAQALDVESCTASPNEDGGDRILGATPTRVTWRAHAAEDESLSRITLAFPEGVELSADKVKVTGLADLDRVELNAQVSAPGDGTIVIEMPEAAPAGLSFLVEVYNVVFPGEGGEFQVSVSTEAADGTTAELGALGGTIVVSGISTAEQVGAWLNDQAWVQAWNSNKFLHLFFDPAIIVTSIPSVFNGWLAALGIVVIAFPAAIPVGFVLALMRMARFRILRAVAGTYVNVVRGTPMFLQIYIAFFGLPLLGLNINNFALGCCVMALNSSAYLCEIFRAGIQSISKGQFEAARSLGMNGAQTMIHVIAPQAFRRVIPTMTNELILLYKDTSLLAAVGIMETVMYAKTITAATGNITPYIVAAGFYLIVTLPMSRITRAMEERSGSHKVAIKKKPADKAPKSLQKQSWGPDLNDAKDELAIKTADL</sequence>
<keyword evidence="5 9" id="KW-0812">Transmembrane</keyword>
<evidence type="ECO:0000256" key="1">
    <source>
        <dbReference type="ARBA" id="ARBA00004651"/>
    </source>
</evidence>
<evidence type="ECO:0000256" key="3">
    <source>
        <dbReference type="ARBA" id="ARBA00022448"/>
    </source>
</evidence>
<dbReference type="InterPro" id="IPR000515">
    <property type="entry name" value="MetI-like"/>
</dbReference>
<evidence type="ECO:0000256" key="6">
    <source>
        <dbReference type="ARBA" id="ARBA00022970"/>
    </source>
</evidence>
<evidence type="ECO:0000256" key="10">
    <source>
        <dbReference type="SAM" id="MobiDB-lite"/>
    </source>
</evidence>
<proteinExistence type="inferred from homology"/>
<evidence type="ECO:0000256" key="9">
    <source>
        <dbReference type="RuleBase" id="RU363032"/>
    </source>
</evidence>
<keyword evidence="3 9" id="KW-0813">Transport</keyword>
<dbReference type="GO" id="GO:0022857">
    <property type="term" value="F:transmembrane transporter activity"/>
    <property type="evidence" value="ECO:0007669"/>
    <property type="project" value="InterPro"/>
</dbReference>
<dbReference type="InterPro" id="IPR010065">
    <property type="entry name" value="AA_ABC_transptr_permease_3TM"/>
</dbReference>
<evidence type="ECO:0000256" key="2">
    <source>
        <dbReference type="ARBA" id="ARBA00010072"/>
    </source>
</evidence>
<evidence type="ECO:0000313" key="13">
    <source>
        <dbReference type="Proteomes" id="UP000727506"/>
    </source>
</evidence>
<evidence type="ECO:0000256" key="8">
    <source>
        <dbReference type="ARBA" id="ARBA00023136"/>
    </source>
</evidence>
<gene>
    <name evidence="12" type="ORF">KH142_09090</name>
</gene>
<comment type="similarity">
    <text evidence="2">Belongs to the binding-protein-dependent transport system permease family. HisMQ subfamily.</text>
</comment>
<feature type="domain" description="ABC transmembrane type-1" evidence="11">
    <location>
        <begin position="232"/>
        <end position="419"/>
    </location>
</feature>
<organism evidence="12 13">
    <name type="scientific">Slackia piriformis</name>
    <dbReference type="NCBI Taxonomy" id="626934"/>
    <lineage>
        <taxon>Bacteria</taxon>
        <taxon>Bacillati</taxon>
        <taxon>Actinomycetota</taxon>
        <taxon>Coriobacteriia</taxon>
        <taxon>Eggerthellales</taxon>
        <taxon>Eggerthellaceae</taxon>
        <taxon>Slackia</taxon>
    </lineage>
</organism>
<evidence type="ECO:0000256" key="7">
    <source>
        <dbReference type="ARBA" id="ARBA00022989"/>
    </source>
</evidence>
<dbReference type="AlphaFoldDB" id="A0A943Z8C3"/>
<name>A0A943Z8C3_9ACTN</name>
<evidence type="ECO:0000259" key="11">
    <source>
        <dbReference type="PROSITE" id="PS50928"/>
    </source>
</evidence>
<reference evidence="12" key="1">
    <citation type="submission" date="2021-02" db="EMBL/GenBank/DDBJ databases">
        <title>Infant gut strain persistence is associated with maternal origin, phylogeny, and functional potential including surface adhesion and iron acquisition.</title>
        <authorList>
            <person name="Lou Y.C."/>
        </authorList>
    </citation>
    <scope>NUCLEOTIDE SEQUENCE</scope>
    <source>
        <strain evidence="12">L2_039_000G1_dasL2_039_000G1_concoct_11</strain>
    </source>
</reference>
<comment type="caution">
    <text evidence="12">The sequence shown here is derived from an EMBL/GenBank/DDBJ whole genome shotgun (WGS) entry which is preliminary data.</text>
</comment>
<evidence type="ECO:0000256" key="4">
    <source>
        <dbReference type="ARBA" id="ARBA00022475"/>
    </source>
</evidence>
<dbReference type="GO" id="GO:0006865">
    <property type="term" value="P:amino acid transport"/>
    <property type="evidence" value="ECO:0007669"/>
    <property type="project" value="UniProtKB-KW"/>
</dbReference>
<feature type="transmembrane region" description="Helical" evidence="9">
    <location>
        <begin position="232"/>
        <end position="256"/>
    </location>
</feature>
<dbReference type="CDD" id="cd06261">
    <property type="entry name" value="TM_PBP2"/>
    <property type="match status" value="1"/>
</dbReference>
<accession>A0A943Z8C3</accession>
<dbReference type="Gene3D" id="1.10.3720.10">
    <property type="entry name" value="MetI-like"/>
    <property type="match status" value="1"/>
</dbReference>
<dbReference type="Proteomes" id="UP000727506">
    <property type="component" value="Unassembled WGS sequence"/>
</dbReference>
<dbReference type="PANTHER" id="PTHR30614">
    <property type="entry name" value="MEMBRANE COMPONENT OF AMINO ACID ABC TRANSPORTER"/>
    <property type="match status" value="1"/>
</dbReference>
<feature type="transmembrane region" description="Helical" evidence="9">
    <location>
        <begin position="398"/>
        <end position="416"/>
    </location>
</feature>
<evidence type="ECO:0000313" key="12">
    <source>
        <dbReference type="EMBL" id="MBS6941599.1"/>
    </source>
</evidence>
<dbReference type="NCBIfam" id="TIGR01726">
    <property type="entry name" value="HEQRo_perm_3TM"/>
    <property type="match status" value="1"/>
</dbReference>
<dbReference type="GO" id="GO:0043190">
    <property type="term" value="C:ATP-binding cassette (ABC) transporter complex"/>
    <property type="evidence" value="ECO:0007669"/>
    <property type="project" value="InterPro"/>
</dbReference>
<dbReference type="InterPro" id="IPR043429">
    <property type="entry name" value="ArtM/GltK/GlnP/TcyL/YhdX-like"/>
</dbReference>
<keyword evidence="7 9" id="KW-1133">Transmembrane helix</keyword>
<feature type="region of interest" description="Disordered" evidence="10">
    <location>
        <begin position="429"/>
        <end position="456"/>
    </location>
</feature>
<comment type="subcellular location">
    <subcellularLocation>
        <location evidence="1 9">Cell membrane</location>
        <topology evidence="1 9">Multi-pass membrane protein</topology>
    </subcellularLocation>
</comment>